<feature type="transmembrane region" description="Helical" evidence="1">
    <location>
        <begin position="21"/>
        <end position="44"/>
    </location>
</feature>
<gene>
    <name evidence="3" type="ORF">NX722_20695</name>
</gene>
<organism evidence="3 4">
    <name type="scientific">Endozoicomonas gorgoniicola</name>
    <dbReference type="NCBI Taxonomy" id="1234144"/>
    <lineage>
        <taxon>Bacteria</taxon>
        <taxon>Pseudomonadati</taxon>
        <taxon>Pseudomonadota</taxon>
        <taxon>Gammaproteobacteria</taxon>
        <taxon>Oceanospirillales</taxon>
        <taxon>Endozoicomonadaceae</taxon>
        <taxon>Endozoicomonas</taxon>
    </lineage>
</organism>
<dbReference type="Proteomes" id="UP001209854">
    <property type="component" value="Unassembled WGS sequence"/>
</dbReference>
<evidence type="ECO:0000313" key="4">
    <source>
        <dbReference type="Proteomes" id="UP001209854"/>
    </source>
</evidence>
<keyword evidence="4" id="KW-1185">Reference proteome</keyword>
<feature type="transmembrane region" description="Helical" evidence="1">
    <location>
        <begin position="56"/>
        <end position="78"/>
    </location>
</feature>
<proteinExistence type="predicted"/>
<dbReference type="InterPro" id="IPR050640">
    <property type="entry name" value="Bact_2-comp_sensor_kinase"/>
</dbReference>
<dbReference type="GO" id="GO:0016301">
    <property type="term" value="F:kinase activity"/>
    <property type="evidence" value="ECO:0007669"/>
    <property type="project" value="UniProtKB-KW"/>
</dbReference>
<protein>
    <submittedName>
        <fullName evidence="3">Histidine kinase</fullName>
    </submittedName>
</protein>
<dbReference type="Gene3D" id="3.30.565.10">
    <property type="entry name" value="Histidine kinase-like ATPase, C-terminal domain"/>
    <property type="match status" value="1"/>
</dbReference>
<dbReference type="RefSeq" id="WP_262564758.1">
    <property type="nucleotide sequence ID" value="NZ_JAPFCC010000001.1"/>
</dbReference>
<dbReference type="InterPro" id="IPR036890">
    <property type="entry name" value="HATPase_C_sf"/>
</dbReference>
<sequence length="366" mass="41408">MPDSTLNNKNRDNLFIPDLCHTSAVFMLVLVAELFVLTQVLAFPGSNLPDSKGFDWNRLATTSLFVQWIVLCSATVLCQLRRLLFNLPMAVVVSVVLVTVVAITLVVTLLAQWFLWRDAFLLTYPDWTQLLRHGFIALIMTAMLLRYFYIQHEASRQEIANANARFQALQARIRPHFLFNSMNSIASLIHINQDKAEEAVEDLSDLFRSSLQEAGNLIPLSREIELCKGYLRIEKHRLGDRLDSEWRFHNLPETLPATLSIPPLTLQPVVENAVYHGIQPRQQGGTVSVDIALDNDKVTIRVQNPVPENSEQAVEQGNRLALENIRSRLQLLYGNHASVDTHLTLNNGAEIYETIISYPENKLSTA</sequence>
<keyword evidence="3" id="KW-0808">Transferase</keyword>
<dbReference type="EMBL" id="JAPFCC010000001">
    <property type="protein sequence ID" value="MCW7554995.1"/>
    <property type="molecule type" value="Genomic_DNA"/>
</dbReference>
<dbReference type="PANTHER" id="PTHR34220">
    <property type="entry name" value="SENSOR HISTIDINE KINASE YPDA"/>
    <property type="match status" value="1"/>
</dbReference>
<evidence type="ECO:0000256" key="1">
    <source>
        <dbReference type="SAM" id="Phobius"/>
    </source>
</evidence>
<evidence type="ECO:0000313" key="3">
    <source>
        <dbReference type="EMBL" id="MCW7554995.1"/>
    </source>
</evidence>
<accession>A0ABT3N030</accession>
<reference evidence="3 4" key="1">
    <citation type="submission" date="2022-10" db="EMBL/GenBank/DDBJ databases">
        <title>High-quality genome sequences of two octocoral-associated bacteria, Endozoicomonas euniceicola EF212 and Endozoicomonas gorgoniicola PS125.</title>
        <authorList>
            <person name="Chiou Y.-J."/>
            <person name="Chen Y.-H."/>
        </authorList>
    </citation>
    <scope>NUCLEOTIDE SEQUENCE [LARGE SCALE GENOMIC DNA]</scope>
    <source>
        <strain evidence="3 4">PS125</strain>
    </source>
</reference>
<dbReference type="InterPro" id="IPR010559">
    <property type="entry name" value="Sig_transdc_His_kin_internal"/>
</dbReference>
<feature type="transmembrane region" description="Helical" evidence="1">
    <location>
        <begin position="90"/>
        <end position="115"/>
    </location>
</feature>
<dbReference type="Pfam" id="PF06580">
    <property type="entry name" value="His_kinase"/>
    <property type="match status" value="1"/>
</dbReference>
<evidence type="ECO:0000259" key="2">
    <source>
        <dbReference type="Pfam" id="PF06580"/>
    </source>
</evidence>
<feature type="transmembrane region" description="Helical" evidence="1">
    <location>
        <begin position="130"/>
        <end position="149"/>
    </location>
</feature>
<keyword evidence="3" id="KW-0418">Kinase</keyword>
<name>A0ABT3N030_9GAMM</name>
<keyword evidence="1" id="KW-0812">Transmembrane</keyword>
<keyword evidence="1" id="KW-0472">Membrane</keyword>
<feature type="domain" description="Signal transduction histidine kinase internal region" evidence="2">
    <location>
        <begin position="164"/>
        <end position="242"/>
    </location>
</feature>
<keyword evidence="1" id="KW-1133">Transmembrane helix</keyword>
<comment type="caution">
    <text evidence="3">The sequence shown here is derived from an EMBL/GenBank/DDBJ whole genome shotgun (WGS) entry which is preliminary data.</text>
</comment>
<dbReference type="PANTHER" id="PTHR34220:SF7">
    <property type="entry name" value="SENSOR HISTIDINE KINASE YPDA"/>
    <property type="match status" value="1"/>
</dbReference>